<name>A0A1N7PA12_9BACT</name>
<reference evidence="2" key="1">
    <citation type="submission" date="2017-01" db="EMBL/GenBank/DDBJ databases">
        <authorList>
            <person name="Varghese N."/>
            <person name="Submissions S."/>
        </authorList>
    </citation>
    <scope>NUCLEOTIDE SEQUENCE [LARGE SCALE GENOMIC DNA]</scope>
    <source>
        <strain evidence="2">DSM 46698</strain>
    </source>
</reference>
<keyword evidence="2" id="KW-1185">Reference proteome</keyword>
<sequence>MKIISIFELSKGSLFAVKYEEEDLDALEVLQEQWSDVEFLREFFNKYKKDY</sequence>
<organism evidence="1 2">
    <name type="scientific">Belliella pelovolcani</name>
    <dbReference type="NCBI Taxonomy" id="529505"/>
    <lineage>
        <taxon>Bacteria</taxon>
        <taxon>Pseudomonadati</taxon>
        <taxon>Bacteroidota</taxon>
        <taxon>Cytophagia</taxon>
        <taxon>Cytophagales</taxon>
        <taxon>Cyclobacteriaceae</taxon>
        <taxon>Belliella</taxon>
    </lineage>
</organism>
<protein>
    <submittedName>
        <fullName evidence="1">Uncharacterized protein</fullName>
    </submittedName>
</protein>
<dbReference type="RefSeq" id="WP_175606678.1">
    <property type="nucleotide sequence ID" value="NZ_FTOP01000015.1"/>
</dbReference>
<evidence type="ECO:0000313" key="2">
    <source>
        <dbReference type="Proteomes" id="UP000186026"/>
    </source>
</evidence>
<dbReference type="EMBL" id="FTOP01000015">
    <property type="protein sequence ID" value="SIT07424.1"/>
    <property type="molecule type" value="Genomic_DNA"/>
</dbReference>
<evidence type="ECO:0000313" key="1">
    <source>
        <dbReference type="EMBL" id="SIT07424.1"/>
    </source>
</evidence>
<dbReference type="Proteomes" id="UP000186026">
    <property type="component" value="Unassembled WGS sequence"/>
</dbReference>
<gene>
    <name evidence="1" type="ORF">SAMN05421761_1154</name>
</gene>
<dbReference type="STRING" id="529505.SAMN05421761_1154"/>
<proteinExistence type="predicted"/>
<dbReference type="AlphaFoldDB" id="A0A1N7PA12"/>
<accession>A0A1N7PA12</accession>